<feature type="compositionally biased region" description="Low complexity" evidence="11">
    <location>
        <begin position="23"/>
        <end position="47"/>
    </location>
</feature>
<comment type="subcellular location">
    <subcellularLocation>
        <location evidence="1 10">Mitochondrion inner membrane</location>
    </subcellularLocation>
</comment>
<dbReference type="GO" id="GO:0005743">
    <property type="term" value="C:mitochondrial inner membrane"/>
    <property type="evidence" value="ECO:0007669"/>
    <property type="project" value="UniProtKB-SubCell"/>
</dbReference>
<gene>
    <name evidence="12" type="ORF">QTG54_008536</name>
</gene>
<sequence length="609" mass="66217">MGAGQSKQQPPLEIKASPPPPVVQTETTVASNNTTNNANNSSTSAASEGGGCPMKNADGTYRTMPGFASIFKGRKHPPIDSTKIVEADQPATTTTTTTTISEDGAKDTSKSSGCPVKAESRASWNILRRGNSGDKTQQQQQQFDVYSRPLPMDPTNNMPIPNAQTTARNNLPNPDQQDVLTTERVKSTIPKGGTNETWLYPSPQMFYNALARKGKLAMPEDEEDGIKDAVAVAPAGIEEDMESVVAIHNCMNEGTWSRILQWEKVLNPVTSDDNNEELMPKLMKFCGRPTDLSPKAYIKHYLLSHPLPFDRHDWTVTRTNPTDGSETEVRYVIDYYHDEVMASEEAGSGLPNMNDGIGEKGRIKSLLVDVRPAADSIGDVWGRMVSMPLARRGCRSILECVLFKGHGSGRKVDFEPLPLQPSETLKESLDESMRVWENIQRDAANKKGVGAKDEACASDSLEGEGNKNAKSSPSVDGAANANASAADEATQNISKPDATKMAETFSKILSQCKDSKAALQSCTSEEECNKAFMGMTVCAGQYMCPLQHKSLLETLDSVSGSNMDEEMAEAKINVAMEVLGECVAKYDKRAGMAKKQHEDVFQKVMAQKS</sequence>
<dbReference type="AlphaFoldDB" id="A0AAD9DAL8"/>
<keyword evidence="6 10" id="KW-0408">Iron</keyword>
<feature type="region of interest" description="Disordered" evidence="11">
    <location>
        <begin position="1"/>
        <end position="63"/>
    </location>
</feature>
<keyword evidence="8 10" id="KW-0472">Membrane</keyword>
<name>A0AAD9DAL8_9STRA</name>
<reference evidence="12" key="1">
    <citation type="submission" date="2023-06" db="EMBL/GenBank/DDBJ databases">
        <title>Survivors Of The Sea: Transcriptome response of Skeletonema marinoi to long-term dormancy.</title>
        <authorList>
            <person name="Pinder M.I.M."/>
            <person name="Kourtchenko O."/>
            <person name="Robertson E.K."/>
            <person name="Larsson T."/>
            <person name="Maumus F."/>
            <person name="Osuna-Cruz C.M."/>
            <person name="Vancaester E."/>
            <person name="Stenow R."/>
            <person name="Vandepoele K."/>
            <person name="Ploug H."/>
            <person name="Bruchert V."/>
            <person name="Godhe A."/>
            <person name="Topel M."/>
        </authorList>
    </citation>
    <scope>NUCLEOTIDE SEQUENCE</scope>
    <source>
        <strain evidence="12">R05AC</strain>
    </source>
</reference>
<keyword evidence="5 10" id="KW-0999">Mitochondrion inner membrane</keyword>
<evidence type="ECO:0000256" key="4">
    <source>
        <dbReference type="ARBA" id="ARBA00022723"/>
    </source>
</evidence>
<evidence type="ECO:0000313" key="12">
    <source>
        <dbReference type="EMBL" id="KAK1740441.1"/>
    </source>
</evidence>
<dbReference type="PANTHER" id="PTHR12743">
    <property type="entry name" value="CYTOCHROME C1 HEME LYASE"/>
    <property type="match status" value="1"/>
</dbReference>
<accession>A0AAD9DAL8</accession>
<feature type="region of interest" description="Disordered" evidence="11">
    <location>
        <begin position="90"/>
        <end position="117"/>
    </location>
</feature>
<evidence type="ECO:0000256" key="2">
    <source>
        <dbReference type="ARBA" id="ARBA00007255"/>
    </source>
</evidence>
<dbReference type="PANTHER" id="PTHR12743:SF8">
    <property type="entry name" value="PROTEIN HRI1"/>
    <property type="match status" value="1"/>
</dbReference>
<evidence type="ECO:0000256" key="5">
    <source>
        <dbReference type="ARBA" id="ARBA00022792"/>
    </source>
</evidence>
<dbReference type="EC" id="4.4.1.17" evidence="10"/>
<dbReference type="GO" id="GO:0046872">
    <property type="term" value="F:metal ion binding"/>
    <property type="evidence" value="ECO:0007669"/>
    <property type="project" value="UniProtKB-KW"/>
</dbReference>
<proteinExistence type="inferred from homology"/>
<dbReference type="EMBL" id="JATAAI010000015">
    <property type="protein sequence ID" value="KAK1740441.1"/>
    <property type="molecule type" value="Genomic_DNA"/>
</dbReference>
<comment type="similarity">
    <text evidence="2 10">Belongs to the cytochrome c-type heme lyase family.</text>
</comment>
<keyword evidence="4 10" id="KW-0479">Metal-binding</keyword>
<keyword evidence="9 10" id="KW-0456">Lyase</keyword>
<keyword evidence="3 10" id="KW-0349">Heme</keyword>
<dbReference type="PROSITE" id="PS00822">
    <property type="entry name" value="CYTO_HEME_LYASE_2"/>
    <property type="match status" value="1"/>
</dbReference>
<feature type="region of interest" description="Disordered" evidence="11">
    <location>
        <begin position="447"/>
        <end position="497"/>
    </location>
</feature>
<evidence type="ECO:0000256" key="6">
    <source>
        <dbReference type="ARBA" id="ARBA00023004"/>
    </source>
</evidence>
<keyword evidence="7 10" id="KW-0496">Mitochondrion</keyword>
<protein>
    <recommendedName>
        <fullName evidence="10">Holocytochrome c-type synthase</fullName>
        <ecNumber evidence="10">4.4.1.17</ecNumber>
    </recommendedName>
</protein>
<dbReference type="InterPro" id="IPR000511">
    <property type="entry name" value="Holocyt_c/c1_synthase"/>
</dbReference>
<keyword evidence="13" id="KW-1185">Reference proteome</keyword>
<evidence type="ECO:0000256" key="11">
    <source>
        <dbReference type="SAM" id="MobiDB-lite"/>
    </source>
</evidence>
<dbReference type="PROSITE" id="PS00821">
    <property type="entry name" value="CYTO_HEME_LYASE_1"/>
    <property type="match status" value="1"/>
</dbReference>
<comment type="caution">
    <text evidence="12">The sequence shown here is derived from an EMBL/GenBank/DDBJ whole genome shotgun (WGS) entry which is preliminary data.</text>
</comment>
<comment type="function">
    <text evidence="10">Lyase that catalyzes the covalent linking of the heme group to the cytochrome C apoprotein to produce the mature functional cytochrome.</text>
</comment>
<evidence type="ECO:0000256" key="10">
    <source>
        <dbReference type="RuleBase" id="RU363130"/>
    </source>
</evidence>
<evidence type="ECO:0000256" key="9">
    <source>
        <dbReference type="ARBA" id="ARBA00023239"/>
    </source>
</evidence>
<organism evidence="12 13">
    <name type="scientific">Skeletonema marinoi</name>
    <dbReference type="NCBI Taxonomy" id="267567"/>
    <lineage>
        <taxon>Eukaryota</taxon>
        <taxon>Sar</taxon>
        <taxon>Stramenopiles</taxon>
        <taxon>Ochrophyta</taxon>
        <taxon>Bacillariophyta</taxon>
        <taxon>Coscinodiscophyceae</taxon>
        <taxon>Thalassiosirophycidae</taxon>
        <taxon>Thalassiosirales</taxon>
        <taxon>Skeletonemataceae</taxon>
        <taxon>Skeletonema</taxon>
        <taxon>Skeletonema marinoi-dohrnii complex</taxon>
    </lineage>
</organism>
<evidence type="ECO:0000256" key="8">
    <source>
        <dbReference type="ARBA" id="ARBA00023136"/>
    </source>
</evidence>
<evidence type="ECO:0000256" key="1">
    <source>
        <dbReference type="ARBA" id="ARBA00004273"/>
    </source>
</evidence>
<dbReference type="GO" id="GO:0004408">
    <property type="term" value="F:holocytochrome-c synthase activity"/>
    <property type="evidence" value="ECO:0007669"/>
    <property type="project" value="UniProtKB-EC"/>
</dbReference>
<comment type="catalytic activity">
    <reaction evidence="10">
        <text>holo-[cytochrome c] = apo-[cytochrome c] + heme b</text>
        <dbReference type="Rhea" id="RHEA:22648"/>
        <dbReference type="Rhea" id="RHEA-COMP:10725"/>
        <dbReference type="Rhea" id="RHEA-COMP:10726"/>
        <dbReference type="ChEBI" id="CHEBI:29950"/>
        <dbReference type="ChEBI" id="CHEBI:60344"/>
        <dbReference type="ChEBI" id="CHEBI:83739"/>
        <dbReference type="EC" id="4.4.1.17"/>
    </reaction>
</comment>
<dbReference type="Proteomes" id="UP001224775">
    <property type="component" value="Unassembled WGS sequence"/>
</dbReference>
<dbReference type="Pfam" id="PF01265">
    <property type="entry name" value="Cyto_heme_lyase"/>
    <property type="match status" value="1"/>
</dbReference>
<evidence type="ECO:0000256" key="3">
    <source>
        <dbReference type="ARBA" id="ARBA00022617"/>
    </source>
</evidence>
<evidence type="ECO:0000256" key="7">
    <source>
        <dbReference type="ARBA" id="ARBA00023128"/>
    </source>
</evidence>
<evidence type="ECO:0000313" key="13">
    <source>
        <dbReference type="Proteomes" id="UP001224775"/>
    </source>
</evidence>